<evidence type="ECO:0000256" key="3">
    <source>
        <dbReference type="ARBA" id="ARBA00022729"/>
    </source>
</evidence>
<dbReference type="InterPro" id="IPR019008">
    <property type="entry name" value="Beta_sandwich_EMC7"/>
</dbReference>
<evidence type="ECO:0000256" key="1">
    <source>
        <dbReference type="ARBA" id="ARBA00004167"/>
    </source>
</evidence>
<feature type="signal peptide" evidence="8">
    <location>
        <begin position="1"/>
        <end position="25"/>
    </location>
</feature>
<feature type="compositionally biased region" description="Polar residues" evidence="6">
    <location>
        <begin position="213"/>
        <end position="227"/>
    </location>
</feature>
<dbReference type="PANTHER" id="PTHR13605">
    <property type="entry name" value="ER MEMBRANE PROTEIN COMPLEX SUBUNIT 7"/>
    <property type="match status" value="1"/>
</dbReference>
<sequence>MRAQLLNNLLFPLLALATAAATTAATTTTTTTTTTITFHIPPSQILPNPRGLPPQTHATLTSFHFDASALLTPAGTFVFRNVSEGSYLLDVHSPAVAFAPLRVDVLPVVSGAGQTGKEERTALLKVNAWETYRGNDWGNTGEAVGVGSGGVLDVKVLGGKNFYMERSKFNVLSIFKSPMILIGLVSMAAVFGMPYLMDNMDPELKKEWEESQKSNPMNSLMGGQQAAQNPMSNFDMAAFLAGSSPKSSGDSAGAASSKGQKGAKK</sequence>
<comment type="subcellular location">
    <subcellularLocation>
        <location evidence="1">Membrane</location>
        <topology evidence="1">Single-pass membrane protein</topology>
    </subcellularLocation>
</comment>
<organism evidence="10 11">
    <name type="scientific">Cytospora chrysosperma</name>
    <name type="common">Cytospora canker fungus</name>
    <name type="synonym">Sphaeria chrysosperma</name>
    <dbReference type="NCBI Taxonomy" id="252740"/>
    <lineage>
        <taxon>Eukaryota</taxon>
        <taxon>Fungi</taxon>
        <taxon>Dikarya</taxon>
        <taxon>Ascomycota</taxon>
        <taxon>Pezizomycotina</taxon>
        <taxon>Sordariomycetes</taxon>
        <taxon>Sordariomycetidae</taxon>
        <taxon>Diaporthales</taxon>
        <taxon>Cytosporaceae</taxon>
        <taxon>Cytospora</taxon>
    </lineage>
</organism>
<evidence type="ECO:0000256" key="4">
    <source>
        <dbReference type="ARBA" id="ARBA00022989"/>
    </source>
</evidence>
<keyword evidence="11" id="KW-1185">Reference proteome</keyword>
<feature type="region of interest" description="Disordered" evidence="6">
    <location>
        <begin position="240"/>
        <end position="265"/>
    </location>
</feature>
<keyword evidence="2 7" id="KW-0812">Transmembrane</keyword>
<dbReference type="STRING" id="252740.A0A423WLE0"/>
<evidence type="ECO:0000256" key="8">
    <source>
        <dbReference type="SAM" id="SignalP"/>
    </source>
</evidence>
<feature type="region of interest" description="Disordered" evidence="6">
    <location>
        <begin position="207"/>
        <end position="227"/>
    </location>
</feature>
<dbReference type="Proteomes" id="UP000284375">
    <property type="component" value="Unassembled WGS sequence"/>
</dbReference>
<evidence type="ECO:0000313" key="11">
    <source>
        <dbReference type="Proteomes" id="UP000284375"/>
    </source>
</evidence>
<evidence type="ECO:0000256" key="7">
    <source>
        <dbReference type="SAM" id="Phobius"/>
    </source>
</evidence>
<feature type="domain" description="ER membrane protein complex subunit 7 beta-sandwich" evidence="9">
    <location>
        <begin position="48"/>
        <end position="182"/>
    </location>
</feature>
<dbReference type="InterPro" id="IPR039163">
    <property type="entry name" value="EMC7"/>
</dbReference>
<dbReference type="EMBL" id="LJZO01000002">
    <property type="protein sequence ID" value="ROW04201.1"/>
    <property type="molecule type" value="Genomic_DNA"/>
</dbReference>
<proteinExistence type="predicted"/>
<keyword evidence="5 7" id="KW-0472">Membrane</keyword>
<dbReference type="PANTHER" id="PTHR13605:SF4">
    <property type="entry name" value="ER MEMBRANE PROTEIN COMPLEX SUBUNIT 7"/>
    <property type="match status" value="1"/>
</dbReference>
<keyword evidence="4 7" id="KW-1133">Transmembrane helix</keyword>
<evidence type="ECO:0000256" key="6">
    <source>
        <dbReference type="SAM" id="MobiDB-lite"/>
    </source>
</evidence>
<evidence type="ECO:0000256" key="5">
    <source>
        <dbReference type="ARBA" id="ARBA00023136"/>
    </source>
</evidence>
<accession>A0A423WLE0</accession>
<evidence type="ECO:0000256" key="2">
    <source>
        <dbReference type="ARBA" id="ARBA00022692"/>
    </source>
</evidence>
<feature type="transmembrane region" description="Helical" evidence="7">
    <location>
        <begin position="179"/>
        <end position="197"/>
    </location>
</feature>
<comment type="caution">
    <text evidence="10">The sequence shown here is derived from an EMBL/GenBank/DDBJ whole genome shotgun (WGS) entry which is preliminary data.</text>
</comment>
<dbReference type="OrthoDB" id="27095at2759"/>
<evidence type="ECO:0000259" key="9">
    <source>
        <dbReference type="Pfam" id="PF09430"/>
    </source>
</evidence>
<protein>
    <recommendedName>
        <fullName evidence="9">ER membrane protein complex subunit 7 beta-sandwich domain-containing protein</fullName>
    </recommendedName>
</protein>
<gene>
    <name evidence="10" type="ORF">VSDG_00836</name>
</gene>
<evidence type="ECO:0000313" key="10">
    <source>
        <dbReference type="EMBL" id="ROW04201.1"/>
    </source>
</evidence>
<name>A0A423WLE0_CYTCH</name>
<feature type="chain" id="PRO_5019038141" description="ER membrane protein complex subunit 7 beta-sandwich domain-containing protein" evidence="8">
    <location>
        <begin position="26"/>
        <end position="265"/>
    </location>
</feature>
<keyword evidence="3 8" id="KW-0732">Signal</keyword>
<dbReference type="GO" id="GO:0072546">
    <property type="term" value="C:EMC complex"/>
    <property type="evidence" value="ECO:0007669"/>
    <property type="project" value="TreeGrafter"/>
</dbReference>
<feature type="compositionally biased region" description="Low complexity" evidence="6">
    <location>
        <begin position="241"/>
        <end position="265"/>
    </location>
</feature>
<dbReference type="Pfam" id="PF09430">
    <property type="entry name" value="EMC7_beta-sandw"/>
    <property type="match status" value="1"/>
</dbReference>
<reference evidence="10 11" key="1">
    <citation type="submission" date="2015-09" db="EMBL/GenBank/DDBJ databases">
        <title>Host preference determinants of Valsa canker pathogens revealed by comparative genomics.</title>
        <authorList>
            <person name="Yin Z."/>
            <person name="Huang L."/>
        </authorList>
    </citation>
    <scope>NUCLEOTIDE SEQUENCE [LARGE SCALE GENOMIC DNA]</scope>
    <source>
        <strain evidence="10 11">YSFL</strain>
    </source>
</reference>
<dbReference type="AlphaFoldDB" id="A0A423WLE0"/>